<dbReference type="Gene3D" id="3.40.50.2300">
    <property type="match status" value="2"/>
</dbReference>
<gene>
    <name evidence="5" type="ORF">NDI37_21455</name>
</gene>
<dbReference type="InterPro" id="IPR028082">
    <property type="entry name" value="Peripla_BP_I"/>
</dbReference>
<keyword evidence="3" id="KW-1133">Transmembrane helix</keyword>
<name>A0ABV0JUY4_9CYAN</name>
<dbReference type="SUPFAM" id="SSF53822">
    <property type="entry name" value="Periplasmic binding protein-like I"/>
    <property type="match status" value="1"/>
</dbReference>
<evidence type="ECO:0000256" key="1">
    <source>
        <dbReference type="ARBA" id="ARBA00010062"/>
    </source>
</evidence>
<dbReference type="InterPro" id="IPR028081">
    <property type="entry name" value="Leu-bd"/>
</dbReference>
<accession>A0ABV0JUY4</accession>
<dbReference type="Proteomes" id="UP001442494">
    <property type="component" value="Unassembled WGS sequence"/>
</dbReference>
<dbReference type="Pfam" id="PF13458">
    <property type="entry name" value="Peripla_BP_6"/>
    <property type="match status" value="1"/>
</dbReference>
<feature type="transmembrane region" description="Helical" evidence="3">
    <location>
        <begin position="7"/>
        <end position="28"/>
    </location>
</feature>
<keyword evidence="2" id="KW-0732">Signal</keyword>
<dbReference type="PANTHER" id="PTHR30483:SF6">
    <property type="entry name" value="PERIPLASMIC BINDING PROTEIN OF ABC TRANSPORTER FOR NATURAL AMINO ACIDS"/>
    <property type="match status" value="1"/>
</dbReference>
<keyword evidence="3" id="KW-0472">Membrane</keyword>
<feature type="domain" description="Leucine-binding protein" evidence="4">
    <location>
        <begin position="131"/>
        <end position="447"/>
    </location>
</feature>
<evidence type="ECO:0000259" key="4">
    <source>
        <dbReference type="Pfam" id="PF13458"/>
    </source>
</evidence>
<protein>
    <submittedName>
        <fullName evidence="5">ABC transporter substrate-binding protein</fullName>
    </submittedName>
</protein>
<dbReference type="EMBL" id="JAMPKK010000057">
    <property type="protein sequence ID" value="MEP0867020.1"/>
    <property type="molecule type" value="Genomic_DNA"/>
</dbReference>
<comment type="caution">
    <text evidence="5">The sequence shown here is derived from an EMBL/GenBank/DDBJ whole genome shotgun (WGS) entry which is preliminary data.</text>
</comment>
<dbReference type="RefSeq" id="WP_190424550.1">
    <property type="nucleotide sequence ID" value="NZ_JAMPKK010000057.1"/>
</dbReference>
<reference evidence="5 6" key="1">
    <citation type="submission" date="2022-04" db="EMBL/GenBank/DDBJ databases">
        <title>Positive selection, recombination, and allopatry shape intraspecific diversity of widespread and dominant cyanobacteria.</title>
        <authorList>
            <person name="Wei J."/>
            <person name="Shu W."/>
            <person name="Hu C."/>
        </authorList>
    </citation>
    <scope>NUCLEOTIDE SEQUENCE [LARGE SCALE GENOMIC DNA]</scope>
    <source>
        <strain evidence="5 6">GB2-A5</strain>
    </source>
</reference>
<keyword evidence="6" id="KW-1185">Reference proteome</keyword>
<dbReference type="CDD" id="cd06268">
    <property type="entry name" value="PBP1_ABC_transporter_LIVBP-like"/>
    <property type="match status" value="1"/>
</dbReference>
<sequence length="476" mass="50780">MSHKNETAVLVTSLFLTAIFIAAVAWWVTKPQDKTAVVQNPNGSLVDTTAENPLNSISFGEKILVPEEVRGGSPAFKTLKQAGVNDIAAGKYNEAVSQLSAALRENRNAPETLIYLNNTRINLNQQKSYTIAVAVPIGSDPNGSLEVLRGVALAQNEINQAGGINGVLLKVAIANDNNQEEQAKKIASALVDNKDVLGVVGHWASQVTLAVAPIYDSKLVAISPISTAVSLSGKSPYIFRTVPSDYMAARALADYMLTKLQRRKVAVFFNSKSTYSQSLKSEFVTAVGLAGGQVKNEYDLSDSAFSAARSVEQAIEQGAEVLMLASNTGELDKALQVVQVNRKRLSMLAGDDVYAIKTLEIGADAALGMVVAVPWDIDGDPTSAFPRQARELFGSDVNWRTALAYDAVKALIAAIQRNPTRTGVQQALASPDFATKGASGTIGFLPSGDRNGTIQLVKIVADKRSPTTYDFVPVPR</sequence>
<dbReference type="PANTHER" id="PTHR30483">
    <property type="entry name" value="LEUCINE-SPECIFIC-BINDING PROTEIN"/>
    <property type="match status" value="1"/>
</dbReference>
<proteinExistence type="inferred from homology"/>
<evidence type="ECO:0000313" key="5">
    <source>
        <dbReference type="EMBL" id="MEP0867020.1"/>
    </source>
</evidence>
<evidence type="ECO:0000256" key="3">
    <source>
        <dbReference type="SAM" id="Phobius"/>
    </source>
</evidence>
<organism evidence="5 6">
    <name type="scientific">Funiculus sociatus GB2-A5</name>
    <dbReference type="NCBI Taxonomy" id="2933946"/>
    <lineage>
        <taxon>Bacteria</taxon>
        <taxon>Bacillati</taxon>
        <taxon>Cyanobacteriota</taxon>
        <taxon>Cyanophyceae</taxon>
        <taxon>Coleofasciculales</taxon>
        <taxon>Coleofasciculaceae</taxon>
        <taxon>Funiculus</taxon>
    </lineage>
</organism>
<evidence type="ECO:0000256" key="2">
    <source>
        <dbReference type="ARBA" id="ARBA00022729"/>
    </source>
</evidence>
<dbReference type="InterPro" id="IPR051010">
    <property type="entry name" value="BCAA_transport"/>
</dbReference>
<keyword evidence="3" id="KW-0812">Transmembrane</keyword>
<comment type="similarity">
    <text evidence="1">Belongs to the leucine-binding protein family.</text>
</comment>
<evidence type="ECO:0000313" key="6">
    <source>
        <dbReference type="Proteomes" id="UP001442494"/>
    </source>
</evidence>